<name>A0A8H6I802_9AGAR</name>
<feature type="region of interest" description="Disordered" evidence="1">
    <location>
        <begin position="196"/>
        <end position="221"/>
    </location>
</feature>
<protein>
    <submittedName>
        <fullName evidence="4">Uncharacterized protein</fullName>
    </submittedName>
</protein>
<dbReference type="OrthoDB" id="2560085at2759"/>
<evidence type="ECO:0000313" key="4">
    <source>
        <dbReference type="EMBL" id="KAF6760615.1"/>
    </source>
</evidence>
<comment type="caution">
    <text evidence="4">The sequence shown here is derived from an EMBL/GenBank/DDBJ whole genome shotgun (WGS) entry which is preliminary data.</text>
</comment>
<organism evidence="4 5">
    <name type="scientific">Ephemerocybe angulata</name>
    <dbReference type="NCBI Taxonomy" id="980116"/>
    <lineage>
        <taxon>Eukaryota</taxon>
        <taxon>Fungi</taxon>
        <taxon>Dikarya</taxon>
        <taxon>Basidiomycota</taxon>
        <taxon>Agaricomycotina</taxon>
        <taxon>Agaricomycetes</taxon>
        <taxon>Agaricomycetidae</taxon>
        <taxon>Agaricales</taxon>
        <taxon>Agaricineae</taxon>
        <taxon>Psathyrellaceae</taxon>
        <taxon>Ephemerocybe</taxon>
    </lineage>
</organism>
<keyword evidence="5" id="KW-1185">Reference proteome</keyword>
<reference evidence="4 5" key="1">
    <citation type="submission" date="2020-07" db="EMBL/GenBank/DDBJ databases">
        <title>Comparative genomics of pyrophilous fungi reveals a link between fire events and developmental genes.</title>
        <authorList>
            <consortium name="DOE Joint Genome Institute"/>
            <person name="Steindorff A.S."/>
            <person name="Carver A."/>
            <person name="Calhoun S."/>
            <person name="Stillman K."/>
            <person name="Liu H."/>
            <person name="Lipzen A."/>
            <person name="Pangilinan J."/>
            <person name="Labutti K."/>
            <person name="Bruns T.D."/>
            <person name="Grigoriev I.V."/>
        </authorList>
    </citation>
    <scope>NUCLEOTIDE SEQUENCE [LARGE SCALE GENOMIC DNA]</scope>
    <source>
        <strain evidence="4 5">CBS 144469</strain>
    </source>
</reference>
<evidence type="ECO:0000256" key="1">
    <source>
        <dbReference type="SAM" id="MobiDB-lite"/>
    </source>
</evidence>
<feature type="transmembrane region" description="Helical" evidence="2">
    <location>
        <begin position="161"/>
        <end position="185"/>
    </location>
</feature>
<evidence type="ECO:0000313" key="3">
    <source>
        <dbReference type="EMBL" id="KAF6741976.1"/>
    </source>
</evidence>
<proteinExistence type="predicted"/>
<dbReference type="EMBL" id="JACGCI010000012">
    <property type="protein sequence ID" value="KAF6760615.1"/>
    <property type="molecule type" value="Genomic_DNA"/>
</dbReference>
<accession>A0A8H6I802</accession>
<dbReference type="Proteomes" id="UP000521943">
    <property type="component" value="Unassembled WGS sequence"/>
</dbReference>
<feature type="compositionally biased region" description="Polar residues" evidence="1">
    <location>
        <begin position="205"/>
        <end position="214"/>
    </location>
</feature>
<dbReference type="EMBL" id="JACGCI010000210">
    <property type="protein sequence ID" value="KAF6741976.1"/>
    <property type="molecule type" value="Genomic_DNA"/>
</dbReference>
<gene>
    <name evidence="4" type="ORF">DFP72DRAFT_882743</name>
    <name evidence="3" type="ORF">DFP72DRAFT_941075</name>
</gene>
<feature type="transmembrane region" description="Helical" evidence="2">
    <location>
        <begin position="103"/>
        <end position="124"/>
    </location>
</feature>
<keyword evidence="2" id="KW-1133">Transmembrane helix</keyword>
<keyword evidence="2" id="KW-0472">Membrane</keyword>
<sequence length="221" mass="23634">MSTTVPYKNARIGSLLVLNVFSVVASCIGLNALIRSNQAISSLKKLVEAPMVLEIDTHSIRSVGIVATVGCLLTGLLSFIFLNMTILPGLRKLSNKTLRLQAILLAFTTTWVFASMVPFMVYYVNNSAGVKAFIGQITVPASLVQQSVAKSGHSTKYSTMWYLRLLAIFPWLSIAAAIPTVIVLFRAASAVASTPAPGVAKPASFNGSKESVVQQEKVETA</sequence>
<evidence type="ECO:0000313" key="5">
    <source>
        <dbReference type="Proteomes" id="UP000521943"/>
    </source>
</evidence>
<feature type="transmembrane region" description="Helical" evidence="2">
    <location>
        <begin position="12"/>
        <end position="34"/>
    </location>
</feature>
<evidence type="ECO:0000256" key="2">
    <source>
        <dbReference type="SAM" id="Phobius"/>
    </source>
</evidence>
<dbReference type="AlphaFoldDB" id="A0A8H6I802"/>
<feature type="transmembrane region" description="Helical" evidence="2">
    <location>
        <begin position="60"/>
        <end position="82"/>
    </location>
</feature>
<keyword evidence="2" id="KW-0812">Transmembrane</keyword>